<dbReference type="Gene3D" id="3.90.25.10">
    <property type="entry name" value="UDP-galactose 4-epimerase, domain 1"/>
    <property type="match status" value="1"/>
</dbReference>
<evidence type="ECO:0000313" key="2">
    <source>
        <dbReference type="EMBL" id="CCO20765.1"/>
    </source>
</evidence>
<dbReference type="GeneID" id="19010687"/>
<dbReference type="PANTHER" id="PTHR10491:SF4">
    <property type="entry name" value="METHIONINE ADENOSYLTRANSFERASE 2 SUBUNIT BETA"/>
    <property type="match status" value="1"/>
</dbReference>
<accession>K8F7E9</accession>
<dbReference type="GO" id="GO:0019305">
    <property type="term" value="P:dTDP-rhamnose biosynthetic process"/>
    <property type="evidence" value="ECO:0007669"/>
    <property type="project" value="TreeGrafter"/>
</dbReference>
<keyword evidence="3" id="KW-1185">Reference proteome</keyword>
<dbReference type="AlphaFoldDB" id="K8F7E9"/>
<evidence type="ECO:0000259" key="1">
    <source>
        <dbReference type="Pfam" id="PF04321"/>
    </source>
</evidence>
<dbReference type="Pfam" id="PF04321">
    <property type="entry name" value="RmlD_sub_bind"/>
    <property type="match status" value="1"/>
</dbReference>
<dbReference type="GO" id="GO:0008831">
    <property type="term" value="F:dTDP-4-dehydrorhamnose reductase activity"/>
    <property type="evidence" value="ECO:0007669"/>
    <property type="project" value="TreeGrafter"/>
</dbReference>
<feature type="domain" description="RmlD-like substrate binding" evidence="1">
    <location>
        <begin position="21"/>
        <end position="103"/>
    </location>
</feature>
<evidence type="ECO:0000313" key="3">
    <source>
        <dbReference type="Proteomes" id="UP000198341"/>
    </source>
</evidence>
<name>K8F7E9_9CHLO</name>
<proteinExistence type="predicted"/>
<dbReference type="SUPFAM" id="SSF51735">
    <property type="entry name" value="NAD(P)-binding Rossmann-fold domains"/>
    <property type="match status" value="1"/>
</dbReference>
<dbReference type="RefSeq" id="XP_007508046.1">
    <property type="nucleotide sequence ID" value="XM_007507984.1"/>
</dbReference>
<dbReference type="PANTHER" id="PTHR10491">
    <property type="entry name" value="DTDP-4-DEHYDRORHAMNOSE REDUCTASE"/>
    <property type="match status" value="1"/>
</dbReference>
<organism evidence="2 3">
    <name type="scientific">Bathycoccus prasinos</name>
    <dbReference type="NCBI Taxonomy" id="41875"/>
    <lineage>
        <taxon>Eukaryota</taxon>
        <taxon>Viridiplantae</taxon>
        <taxon>Chlorophyta</taxon>
        <taxon>Mamiellophyceae</taxon>
        <taxon>Mamiellales</taxon>
        <taxon>Bathycoccaceae</taxon>
        <taxon>Bathycoccus</taxon>
    </lineage>
</organism>
<dbReference type="GO" id="GO:0005829">
    <property type="term" value="C:cytosol"/>
    <property type="evidence" value="ECO:0007669"/>
    <property type="project" value="TreeGrafter"/>
</dbReference>
<dbReference type="InterPro" id="IPR005913">
    <property type="entry name" value="dTDP_dehydrorham_reduct"/>
</dbReference>
<dbReference type="KEGG" id="bpg:Bathy19g00510"/>
<dbReference type="EMBL" id="FO082260">
    <property type="protein sequence ID" value="CCO20765.1"/>
    <property type="molecule type" value="Genomic_DNA"/>
</dbReference>
<reference evidence="2 3" key="1">
    <citation type="submission" date="2011-10" db="EMBL/GenBank/DDBJ databases">
        <authorList>
            <person name="Genoscope - CEA"/>
        </authorList>
    </citation>
    <scope>NUCLEOTIDE SEQUENCE [LARGE SCALE GENOMIC DNA]</scope>
    <source>
        <strain evidence="2 3">RCC 1105</strain>
    </source>
</reference>
<dbReference type="OrthoDB" id="6235964at2759"/>
<gene>
    <name evidence="2" type="ordered locus">Bathy19g00510</name>
</gene>
<dbReference type="InterPro" id="IPR036291">
    <property type="entry name" value="NAD(P)-bd_dom_sf"/>
</dbReference>
<dbReference type="Gene3D" id="3.40.50.720">
    <property type="entry name" value="NAD(P)-binding Rossmann-like Domain"/>
    <property type="match status" value="1"/>
</dbReference>
<protein>
    <submittedName>
        <fullName evidence="2">Dehydrorhamnose reductase</fullName>
    </submittedName>
</protein>
<dbReference type="Proteomes" id="UP000198341">
    <property type="component" value="Chromosome 19"/>
</dbReference>
<sequence>MIPHDEHLKAARSEANESLAARSHPINVYGRSKAEGEKRLIEADPDALIIRGNWSFWADKFEKNFVYQLCKKSISSGSTFKYVVEQIGCPTYSRDLAEWTSKLYKL</sequence>
<dbReference type="STRING" id="41875.K8F7E9"/>
<dbReference type="InterPro" id="IPR029903">
    <property type="entry name" value="RmlD-like-bd"/>
</dbReference>